<keyword evidence="3" id="KW-1003">Cell membrane</keyword>
<dbReference type="SMR" id="A0A045ILW7"/>
<evidence type="ECO:0000313" key="11">
    <source>
        <dbReference type="EMBL" id="CKR89063.1"/>
    </source>
</evidence>
<feature type="transmembrane region" description="Helical" evidence="8">
    <location>
        <begin position="928"/>
        <end position="948"/>
    </location>
</feature>
<gene>
    <name evidence="15" type="primary">mmpL8_12</name>
    <name evidence="14" type="synonym">mmpL8</name>
    <name evidence="10" type="synonym">mmpL8_1</name>
    <name evidence="11" type="synonym">mmpL8_2</name>
    <name evidence="12" type="synonym">mmpL8_4</name>
    <name evidence="15" type="ORF">A4S10_04003</name>
    <name evidence="16" type="ORF">DSJ38_17805</name>
    <name evidence="13" type="ORF">ERS007720_00035</name>
    <name evidence="11" type="ORF">ERS027646_00885</name>
    <name evidence="10" type="ORF">ERS027661_00003</name>
    <name evidence="12" type="ORF">ERS094118_03163</name>
    <name evidence="14" type="ORF">J8J21_16220</name>
</gene>
<evidence type="ECO:0000256" key="8">
    <source>
        <dbReference type="SAM" id="Phobius"/>
    </source>
</evidence>
<feature type="transmembrane region" description="Helical" evidence="8">
    <location>
        <begin position="897"/>
        <end position="922"/>
    </location>
</feature>
<feature type="transmembrane region" description="Helical" evidence="8">
    <location>
        <begin position="43"/>
        <end position="61"/>
    </location>
</feature>
<dbReference type="Proteomes" id="UP000256381">
    <property type="component" value="Unassembled WGS sequence"/>
</dbReference>
<dbReference type="SUPFAM" id="SSF82866">
    <property type="entry name" value="Multidrug efflux transporter AcrB transmembrane domain"/>
    <property type="match status" value="2"/>
</dbReference>
<feature type="transmembrane region" description="Helical" evidence="8">
    <location>
        <begin position="241"/>
        <end position="269"/>
    </location>
</feature>
<evidence type="ECO:0000313" key="10">
    <source>
        <dbReference type="EMBL" id="CKQ75538.1"/>
    </source>
</evidence>
<dbReference type="PANTHER" id="PTHR33406:SF6">
    <property type="entry name" value="MEMBRANE PROTEIN YDGH-RELATED"/>
    <property type="match status" value="1"/>
</dbReference>
<feature type="transmembrane region" description="Helical" evidence="8">
    <location>
        <begin position="403"/>
        <end position="424"/>
    </location>
</feature>
<feature type="transmembrane region" description="Helical" evidence="8">
    <location>
        <begin position="871"/>
        <end position="890"/>
    </location>
</feature>
<reference evidence="16 22" key="4">
    <citation type="journal article" date="2017" name="N. Engl. J. Med.">
        <title>Transmission of Extensively Drug-Resistant Tuberculosis in South Africa.</title>
        <authorList>
            <person name="Shah N.S."/>
            <person name="Auld S.C."/>
            <person name="Brust J.C."/>
            <person name="Mathema B."/>
            <person name="Ismail N."/>
            <person name="Moodley P."/>
            <person name="Mlisana K."/>
            <person name="Allana S."/>
            <person name="Campbell A."/>
            <person name="Mthiyane T."/>
            <person name="Morris N."/>
            <person name="Mpangase P."/>
            <person name="van der Meulen H."/>
            <person name="Omar S.V."/>
            <person name="Brown T.S."/>
            <person name="Narechania A."/>
            <person name="Shaskina E."/>
            <person name="Kapwata T."/>
            <person name="Kreiswirth B."/>
            <person name="Gandhi N.R."/>
        </authorList>
    </citation>
    <scope>NUCLEOTIDE SEQUENCE [LARGE SCALE GENOMIC DNA]</scope>
    <source>
        <strain evidence="16 22">32301_S10</strain>
    </source>
</reference>
<dbReference type="OMA" id="NPVTMML"/>
<dbReference type="PROSITE" id="PS50156">
    <property type="entry name" value="SSD"/>
    <property type="match status" value="1"/>
</dbReference>
<keyword evidence="5 8" id="KW-1133">Transmembrane helix</keyword>
<organism evidence="15 21">
    <name type="scientific">Mycobacterium tuberculosis</name>
    <dbReference type="NCBI Taxonomy" id="1773"/>
    <lineage>
        <taxon>Bacteria</taxon>
        <taxon>Bacillati</taxon>
        <taxon>Actinomycetota</taxon>
        <taxon>Actinomycetes</taxon>
        <taxon>Mycobacteriales</taxon>
        <taxon>Mycobacteriaceae</taxon>
        <taxon>Mycobacterium</taxon>
        <taxon>Mycobacterium tuberculosis complex</taxon>
    </lineage>
</organism>
<evidence type="ECO:0000313" key="21">
    <source>
        <dbReference type="Proteomes" id="UP000189452"/>
    </source>
</evidence>
<dbReference type="Proteomes" id="UP000671119">
    <property type="component" value="Unassembled WGS sequence"/>
</dbReference>
<evidence type="ECO:0000313" key="17">
    <source>
        <dbReference type="Proteomes" id="UP000044938"/>
    </source>
</evidence>
<reference evidence="14 23" key="7">
    <citation type="submission" date="2021-03" db="EMBL/GenBank/DDBJ databases">
        <title>Whole Genome Sequencing of Mycobacterium tuberculosis clinical isolates from Arunachal Pradesh, India.</title>
        <authorList>
            <person name="Singh S."/>
            <person name="Mudliar S.R."/>
            <person name="Kulsum U."/>
            <person name="Rufai S.B."/>
            <person name="Singh P.K."/>
            <person name="Umpo M."/>
            <person name="Nyori M."/>
        </authorList>
    </citation>
    <scope>NUCLEOTIDE SEQUENCE [LARGE SCALE GENOMIC DNA]</scope>
    <source>
        <strain evidence="14 23">OMICS/BPL/0142/20/SP</strain>
    </source>
</reference>
<keyword evidence="4 8" id="KW-0812">Transmembrane</keyword>
<dbReference type="FunFam" id="1.20.1640.10:FF:000020">
    <property type="entry name" value="Transmembrane transport protein MmpL10"/>
    <property type="match status" value="1"/>
</dbReference>
<evidence type="ECO:0000256" key="1">
    <source>
        <dbReference type="ARBA" id="ARBA00004651"/>
    </source>
</evidence>
<keyword evidence="6 8" id="KW-0472">Membrane</keyword>
<dbReference type="PANTHER" id="PTHR33406">
    <property type="entry name" value="MEMBRANE PROTEIN MJ1562-RELATED"/>
    <property type="match status" value="1"/>
</dbReference>
<evidence type="ECO:0000313" key="18">
    <source>
        <dbReference type="Proteomes" id="UP000048948"/>
    </source>
</evidence>
<evidence type="ECO:0000256" key="5">
    <source>
        <dbReference type="ARBA" id="ARBA00022989"/>
    </source>
</evidence>
<reference evidence="17 18" key="2">
    <citation type="submission" date="2015-03" db="EMBL/GenBank/DDBJ databases">
        <authorList>
            <consortium name="Pathogen Informatics"/>
        </authorList>
    </citation>
    <scope>NUCLEOTIDE SEQUENCE [LARGE SCALE GENOMIC DNA]</scope>
    <source>
        <strain evidence="11 18">Bir 172</strain>
        <strain evidence="10 19">Bir 187</strain>
        <strain evidence="13 17">M09401471</strain>
    </source>
</reference>
<dbReference type="EMBL" id="QTBD01000206">
    <property type="protein sequence ID" value="REQ48672.1"/>
    <property type="molecule type" value="Genomic_DNA"/>
</dbReference>
<dbReference type="Proteomes" id="UP000050139">
    <property type="component" value="Unassembled WGS sequence"/>
</dbReference>
<comment type="subcellular location">
    <subcellularLocation>
        <location evidence="1">Cell membrane</location>
        <topology evidence="1">Multi-pass membrane protein</topology>
    </subcellularLocation>
</comment>
<evidence type="ECO:0000313" key="15">
    <source>
        <dbReference type="EMBL" id="OMH61803.1"/>
    </source>
</evidence>
<feature type="domain" description="SSD" evidence="9">
    <location>
        <begin position="244"/>
        <end position="370"/>
    </location>
</feature>
<evidence type="ECO:0000313" key="23">
    <source>
        <dbReference type="Proteomes" id="UP000671119"/>
    </source>
</evidence>
<evidence type="ECO:0000313" key="12">
    <source>
        <dbReference type="EMBL" id="CLW72887.1"/>
    </source>
</evidence>
<dbReference type="EMBL" id="CSAJ01000002">
    <property type="protein sequence ID" value="COV36453.1"/>
    <property type="molecule type" value="Genomic_DNA"/>
</dbReference>
<dbReference type="FunFam" id="1.20.1640.10:FF:000018">
    <property type="entry name" value="Transmembrane transport protein MmpL10"/>
    <property type="match status" value="1"/>
</dbReference>
<accession>A0A045ILW7</accession>
<dbReference type="Proteomes" id="UP000048948">
    <property type="component" value="Unassembled WGS sequence"/>
</dbReference>
<dbReference type="RefSeq" id="WP_003899710.1">
    <property type="nucleotide sequence ID" value="NZ_AP017901.1"/>
</dbReference>
<feature type="transmembrane region" description="Helical" evidence="8">
    <location>
        <begin position="319"/>
        <end position="342"/>
    </location>
</feature>
<dbReference type="Pfam" id="PF03176">
    <property type="entry name" value="MMPL"/>
    <property type="match status" value="2"/>
</dbReference>
<evidence type="ECO:0000256" key="2">
    <source>
        <dbReference type="ARBA" id="ARBA00010157"/>
    </source>
</evidence>
<reference evidence="12 20" key="1">
    <citation type="submission" date="2015-03" db="EMBL/GenBank/DDBJ databases">
        <authorList>
            <consortium name="Pathogen Informatics"/>
            <person name="Murphy D."/>
        </authorList>
    </citation>
    <scope>NUCLEOTIDE SEQUENCE [LARGE SCALE GENOMIC DNA]</scope>
    <source>
        <strain evidence="12 20">0268S</strain>
    </source>
</reference>
<evidence type="ECO:0000259" key="9">
    <source>
        <dbReference type="PROSITE" id="PS50156"/>
    </source>
</evidence>
<dbReference type="EMBL" id="CNGE01000106">
    <property type="protein sequence ID" value="CKR89063.1"/>
    <property type="molecule type" value="Genomic_DNA"/>
</dbReference>
<dbReference type="Proteomes" id="UP000189452">
    <property type="component" value="Chromosome"/>
</dbReference>
<dbReference type="Proteomes" id="UP000044938">
    <property type="component" value="Unassembled WGS sequence"/>
</dbReference>
<evidence type="ECO:0000256" key="6">
    <source>
        <dbReference type="ARBA" id="ARBA00023136"/>
    </source>
</evidence>
<feature type="transmembrane region" description="Helical" evidence="8">
    <location>
        <begin position="218"/>
        <end position="235"/>
    </location>
</feature>
<evidence type="ECO:0000256" key="3">
    <source>
        <dbReference type="ARBA" id="ARBA00022475"/>
    </source>
</evidence>
<dbReference type="AlphaFoldDB" id="A0A045ILW7"/>
<feature type="transmembrane region" description="Helical" evidence="8">
    <location>
        <begin position="348"/>
        <end position="371"/>
    </location>
</feature>
<comment type="similarity">
    <text evidence="2">Belongs to the resistance-nodulation-cell division (RND) (TC 2.A.6) family. MmpL subfamily.</text>
</comment>
<sequence length="1089" mass="115998">MCDVLMQPVRTPRPSTNLRSKPLRPTGDGGVFPRLGRLIVRRPWVVIAFWVALAGLLAPTVPSLDAISQRHPVAILPSDAPVLVSTRQMTAAFREAGLQSVAVVVLSDAKGLGAADERSYKELVDALRRDTRDVVMLQDFVTTPPLRELMTSKDNQAWILPVGLPGDLGSTQSKQAYARVADIVEHQVAGSTLTANLTGPAATVADLNLTGQRDRSRIEFAITILLLVILLIIYGNPITMVLPLITIGMSVVVAQRLVAIAGLAGLGIANQSIIFMSGMMVGAGTDYAVFLISRYHDYLRQGADSDQAVKKALTSIGKVIAASAATVAITFLGMVFTQLGILKTVGPMLGISVAVVFFAAVTLLPALMVLTGRRGWIAPRRDLTRRFWRSSGVHIVRRPKTHLLASALVLVILAGCAGLARYNYDDRKTLPASVESSIGYAALDKHFPSNLIIPEYLFIQSSTDLRTPKALADLEQMVQRVSQVPGVAMVRGITRPAGRSLEQARTSWQAGEVGSKLDEGSKQIAVHTGDIDKLAGGANLMASKLGDVRAQVNRAISTVGGLIDALAYLQDLLGGNRVLGELEGAEKLIGSMRALGDTIDADASFVANNTEWASPVLGALDSSPMCTADPACASARTELQRLVTARDDGTLAKISELARQLQATRAVQTLAATVSGLRGALATVIRAMGSLGMSSPGGVRSKINLVNKGVNDLADGSRQLAEGVQLLVDQVKKMGFGLGEASAFLLAMKDTATTPAMAGFYIPPELLSYATGESVKAETMPSEYRDLLGGLNVDQLKKVAAAFISPDGHSIRYLIQTDLNPFSTAAMDQIDAITAAARGAQPNTALADAKVSVVGLPVVLKDTRDYSDHDLRLIIAMTVCIVLLILIVLLRAIVAPLYLIGSVIVSYLAALGIGVIVFQFLLGQEMHWSIPGLTFVILVAVGADYNMLLISRLREEAVLGVRSGVIRTVASTGGVITAAGLIMAASMYGLVFASLGSVVQGAFVLGTGLLLDTFLVRTVTVPAIAVLVGQANWWLPSSWRPATWWPLGRRRGRAQRTKRKPLLPKEEEEQSPPDDDDLIGLWLHDGLRL</sequence>
<evidence type="ECO:0000313" key="19">
    <source>
        <dbReference type="Proteomes" id="UP000049023"/>
    </source>
</evidence>
<protein>
    <submittedName>
        <fullName evidence="15">Membrane transport protein mmpL8</fullName>
    </submittedName>
    <submittedName>
        <fullName evidence="10 14">Transporter MMPL8</fullName>
    </submittedName>
</protein>
<evidence type="ECO:0000313" key="13">
    <source>
        <dbReference type="EMBL" id="COV36453.1"/>
    </source>
</evidence>
<dbReference type="InterPro" id="IPR050545">
    <property type="entry name" value="Mycobact_MmpL"/>
</dbReference>
<proteinExistence type="inferred from homology"/>
<dbReference type="EMBL" id="JAGIZI010000028">
    <property type="protein sequence ID" value="MBP0684624.1"/>
    <property type="molecule type" value="Genomic_DNA"/>
</dbReference>
<dbReference type="Proteomes" id="UP000049023">
    <property type="component" value="Unassembled WGS sequence"/>
</dbReference>
<evidence type="ECO:0000256" key="7">
    <source>
        <dbReference type="SAM" id="MobiDB-lite"/>
    </source>
</evidence>
<reference evidence="16" key="6">
    <citation type="submission" date="2018-07" db="EMBL/GenBank/DDBJ databases">
        <authorList>
            <person name="Shah S."/>
            <person name="Brown T."/>
            <person name="Auld S."/>
            <person name="Bratton K."/>
            <person name="Narechania A."/>
            <person name="Mathema B."/>
            <person name="Gandhi N."/>
        </authorList>
    </citation>
    <scope>NUCLEOTIDE SEQUENCE</scope>
    <source>
        <strain evidence="16">32301_S10</strain>
    </source>
</reference>
<dbReference type="EMBL" id="CNFU01000001">
    <property type="protein sequence ID" value="CKQ75538.1"/>
    <property type="molecule type" value="Genomic_DNA"/>
</dbReference>
<evidence type="ECO:0000313" key="14">
    <source>
        <dbReference type="EMBL" id="MBP0684624.1"/>
    </source>
</evidence>
<dbReference type="InterPro" id="IPR000731">
    <property type="entry name" value="SSD"/>
</dbReference>
<evidence type="ECO:0000256" key="4">
    <source>
        <dbReference type="ARBA" id="ARBA00022692"/>
    </source>
</evidence>
<reference evidence="15 21" key="5">
    <citation type="submission" date="2017-02" db="EMBL/GenBank/DDBJ databases">
        <title>Protein polymorphisms may explain contrasting epidemiological fitness of two variants of a multidrug-resistant Mycobacterium tuberculosis strain.</title>
        <authorList>
            <person name="Bigi M.M."/>
            <person name="Lopez B."/>
            <person name="Blanco F.C."/>
            <person name="Sasiain M.C."/>
            <person name="De La Barrera S."/>
            <person name="Ritacco V."/>
            <person name="Bigi F."/>
            <person name="Soria M.A."/>
        </authorList>
    </citation>
    <scope>NUCLEOTIDE SEQUENCE [LARGE SCALE GENOMIC DNA]</scope>
    <source>
        <strain evidence="15 21">6548</strain>
    </source>
</reference>
<feature type="region of interest" description="Disordered" evidence="7">
    <location>
        <begin position="1"/>
        <end position="26"/>
    </location>
</feature>
<dbReference type="InterPro" id="IPR004869">
    <property type="entry name" value="MMPL_dom"/>
</dbReference>
<feature type="compositionally biased region" description="Acidic residues" evidence="7">
    <location>
        <begin position="1066"/>
        <end position="1078"/>
    </location>
</feature>
<reference evidence="15 21" key="3">
    <citation type="submission" date="2016-04" db="EMBL/GenBank/DDBJ databases">
        <authorList>
            <person name="Bigi M."/>
            <person name="Bigi F."/>
            <person name="Soria M.A."/>
        </authorList>
    </citation>
    <scope>NUCLEOTIDE SEQUENCE [LARGE SCALE GENOMIC DNA]</scope>
    <source>
        <strain evidence="15 21">6548</strain>
    </source>
</reference>
<feature type="region of interest" description="Disordered" evidence="7">
    <location>
        <begin position="1056"/>
        <end position="1078"/>
    </location>
</feature>
<dbReference type="EMBL" id="LWDQ01000001">
    <property type="protein sequence ID" value="OMH61803.1"/>
    <property type="molecule type" value="Genomic_DNA"/>
</dbReference>
<dbReference type="GO" id="GO:0005886">
    <property type="term" value="C:plasma membrane"/>
    <property type="evidence" value="ECO:0007669"/>
    <property type="project" value="UniProtKB-SubCell"/>
</dbReference>
<evidence type="ECO:0000313" key="20">
    <source>
        <dbReference type="Proteomes" id="UP000050139"/>
    </source>
</evidence>
<evidence type="ECO:0000313" key="22">
    <source>
        <dbReference type="Proteomes" id="UP000256381"/>
    </source>
</evidence>
<feature type="transmembrane region" description="Helical" evidence="8">
    <location>
        <begin position="969"/>
        <end position="994"/>
    </location>
</feature>
<name>A0A045ILW7_MYCTX</name>
<dbReference type="EMBL" id="COPH01000027">
    <property type="protein sequence ID" value="CLW72887.1"/>
    <property type="molecule type" value="Genomic_DNA"/>
</dbReference>
<evidence type="ECO:0000313" key="16">
    <source>
        <dbReference type="EMBL" id="REQ48672.1"/>
    </source>
</evidence>
<dbReference type="Gene3D" id="1.20.1640.10">
    <property type="entry name" value="Multidrug efflux transporter AcrB transmembrane domain"/>
    <property type="match status" value="2"/>
</dbReference>